<evidence type="ECO:0000256" key="4">
    <source>
        <dbReference type="PROSITE-ProRule" id="PRU00335"/>
    </source>
</evidence>
<dbReference type="GO" id="GO:0003700">
    <property type="term" value="F:DNA-binding transcription factor activity"/>
    <property type="evidence" value="ECO:0007669"/>
    <property type="project" value="TreeGrafter"/>
</dbReference>
<dbReference type="Pfam" id="PF21943">
    <property type="entry name" value="TetR_C_46"/>
    <property type="match status" value="1"/>
</dbReference>
<dbReference type="Pfam" id="PF00440">
    <property type="entry name" value="TetR_N"/>
    <property type="match status" value="1"/>
</dbReference>
<evidence type="ECO:0000256" key="3">
    <source>
        <dbReference type="ARBA" id="ARBA00023163"/>
    </source>
</evidence>
<dbReference type="InterPro" id="IPR050109">
    <property type="entry name" value="HTH-type_TetR-like_transc_reg"/>
</dbReference>
<dbReference type="AlphaFoldDB" id="A0AAI8XKJ9"/>
<evidence type="ECO:0000259" key="5">
    <source>
        <dbReference type="PROSITE" id="PS50977"/>
    </source>
</evidence>
<dbReference type="GO" id="GO:0000976">
    <property type="term" value="F:transcription cis-regulatory region binding"/>
    <property type="evidence" value="ECO:0007669"/>
    <property type="project" value="TreeGrafter"/>
</dbReference>
<evidence type="ECO:0000313" key="6">
    <source>
        <dbReference type="EMBL" id="BDY28614.1"/>
    </source>
</evidence>
<dbReference type="InterPro" id="IPR001647">
    <property type="entry name" value="HTH_TetR"/>
</dbReference>
<sequence>MSTRWAGQRERRRAEFVAAALAAIAEHGPQTSTEQIAAHVGVTRTKLYRHFAGAADLQRAIAQRAAEMLNAELAPLWTPHGSMAQIIEASVGAHVRFLVDHRNLYRYLARCSLGEDSAAPDAITDIRLTIGTQLGALFAVYLDAFGVATDPQPLAFAIVGLVESTTGRWLDQPGSTEQDRLVADLVRWIWLLVDDTLRAGGVYVDSAEPLPTPDVIAADAQRYRSPDRLATLPRERAGLLADTP</sequence>
<keyword evidence="1" id="KW-0805">Transcription regulation</keyword>
<dbReference type="InterPro" id="IPR009057">
    <property type="entry name" value="Homeodomain-like_sf"/>
</dbReference>
<name>A0AAI8XKJ9_MYCME</name>
<dbReference type="PANTHER" id="PTHR30055:SF160">
    <property type="entry name" value="TRANSCRIPTIONAL REGULATORY PROTEIN (PROBABLY ASNC-FAMILY)-RELATED"/>
    <property type="match status" value="1"/>
</dbReference>
<dbReference type="RefSeq" id="WP_286215173.1">
    <property type="nucleotide sequence ID" value="NZ_AP027452.1"/>
</dbReference>
<dbReference type="PANTHER" id="PTHR30055">
    <property type="entry name" value="HTH-TYPE TRANSCRIPTIONAL REGULATOR RUTR"/>
    <property type="match status" value="1"/>
</dbReference>
<keyword evidence="2 4" id="KW-0238">DNA-binding</keyword>
<feature type="DNA-binding region" description="H-T-H motif" evidence="4">
    <location>
        <begin position="32"/>
        <end position="51"/>
    </location>
</feature>
<dbReference type="SUPFAM" id="SSF46689">
    <property type="entry name" value="Homeodomain-like"/>
    <property type="match status" value="1"/>
</dbReference>
<reference evidence="6" key="1">
    <citation type="submission" date="2023-03" db="EMBL/GenBank/DDBJ databases">
        <title>Draft genome sequence of a Mycolicibacterium mageritense strain H4_3_1 isolated from a hybrid biological-inorganic system reactor.</title>
        <authorList>
            <person name="Feng X."/>
            <person name="Kazama D."/>
            <person name="Sato K."/>
            <person name="Kobayashi H."/>
        </authorList>
    </citation>
    <scope>NUCLEOTIDE SEQUENCE</scope>
    <source>
        <strain evidence="6">H4_3_1</strain>
    </source>
</reference>
<gene>
    <name evidence="6" type="ORF">hbim_02548</name>
</gene>
<organism evidence="6 7">
    <name type="scientific">Mycolicibacterium mageritense</name>
    <name type="common">Mycobacterium mageritense</name>
    <dbReference type="NCBI Taxonomy" id="53462"/>
    <lineage>
        <taxon>Bacteria</taxon>
        <taxon>Bacillati</taxon>
        <taxon>Actinomycetota</taxon>
        <taxon>Actinomycetes</taxon>
        <taxon>Mycobacteriales</taxon>
        <taxon>Mycobacteriaceae</taxon>
        <taxon>Mycolicibacterium</taxon>
    </lineage>
</organism>
<evidence type="ECO:0000313" key="7">
    <source>
        <dbReference type="Proteomes" id="UP001241092"/>
    </source>
</evidence>
<dbReference type="InterPro" id="IPR036271">
    <property type="entry name" value="Tet_transcr_reg_TetR-rel_C_sf"/>
</dbReference>
<dbReference type="SUPFAM" id="SSF48498">
    <property type="entry name" value="Tetracyclin repressor-like, C-terminal domain"/>
    <property type="match status" value="1"/>
</dbReference>
<evidence type="ECO:0000256" key="2">
    <source>
        <dbReference type="ARBA" id="ARBA00023125"/>
    </source>
</evidence>
<proteinExistence type="predicted"/>
<dbReference type="Proteomes" id="UP001241092">
    <property type="component" value="Chromosome"/>
</dbReference>
<accession>A0AAI8XKJ9</accession>
<dbReference type="PROSITE" id="PS50977">
    <property type="entry name" value="HTH_TETR_2"/>
    <property type="match status" value="1"/>
</dbReference>
<dbReference type="Gene3D" id="1.10.357.10">
    <property type="entry name" value="Tetracycline Repressor, domain 2"/>
    <property type="match status" value="1"/>
</dbReference>
<feature type="domain" description="HTH tetR-type" evidence="5">
    <location>
        <begin position="10"/>
        <end position="69"/>
    </location>
</feature>
<dbReference type="InterPro" id="IPR054129">
    <property type="entry name" value="DesT_TetR_C"/>
</dbReference>
<protein>
    <submittedName>
        <fullName evidence="6">HTH-type transcriptional regulator</fullName>
    </submittedName>
</protein>
<evidence type="ECO:0000256" key="1">
    <source>
        <dbReference type="ARBA" id="ARBA00023015"/>
    </source>
</evidence>
<dbReference type="EMBL" id="AP027452">
    <property type="protein sequence ID" value="BDY28614.1"/>
    <property type="molecule type" value="Genomic_DNA"/>
</dbReference>
<keyword evidence="3" id="KW-0804">Transcription</keyword>